<evidence type="ECO:0000256" key="8">
    <source>
        <dbReference type="ARBA" id="ARBA00023157"/>
    </source>
</evidence>
<gene>
    <name evidence="12" type="ORF">PLEPLA_LOCUS32810</name>
</gene>
<dbReference type="GO" id="GO:0005201">
    <property type="term" value="F:extracellular matrix structural constituent"/>
    <property type="evidence" value="ECO:0007669"/>
    <property type="project" value="InterPro"/>
</dbReference>
<dbReference type="Pfam" id="PF01410">
    <property type="entry name" value="COLFI"/>
    <property type="match status" value="1"/>
</dbReference>
<evidence type="ECO:0000256" key="10">
    <source>
        <dbReference type="SAM" id="SignalP"/>
    </source>
</evidence>
<evidence type="ECO:0000256" key="5">
    <source>
        <dbReference type="ARBA" id="ARBA00022737"/>
    </source>
</evidence>
<accession>A0A9N7Z0H4</accession>
<evidence type="ECO:0000256" key="7">
    <source>
        <dbReference type="ARBA" id="ARBA00023119"/>
    </source>
</evidence>
<organism evidence="12 13">
    <name type="scientific">Pleuronectes platessa</name>
    <name type="common">European plaice</name>
    <dbReference type="NCBI Taxonomy" id="8262"/>
    <lineage>
        <taxon>Eukaryota</taxon>
        <taxon>Metazoa</taxon>
        <taxon>Chordata</taxon>
        <taxon>Craniata</taxon>
        <taxon>Vertebrata</taxon>
        <taxon>Euteleostomi</taxon>
        <taxon>Actinopterygii</taxon>
        <taxon>Neopterygii</taxon>
        <taxon>Teleostei</taxon>
        <taxon>Neoteleostei</taxon>
        <taxon>Acanthomorphata</taxon>
        <taxon>Carangaria</taxon>
        <taxon>Pleuronectiformes</taxon>
        <taxon>Pleuronectoidei</taxon>
        <taxon>Pleuronectidae</taxon>
        <taxon>Pleuronectes</taxon>
    </lineage>
</organism>
<keyword evidence="7" id="KW-0176">Collagen</keyword>
<name>A0A9N7Z0H4_PLEPL</name>
<dbReference type="Proteomes" id="UP001153269">
    <property type="component" value="Unassembled WGS sequence"/>
</dbReference>
<feature type="signal peptide" evidence="10">
    <location>
        <begin position="1"/>
        <end position="23"/>
    </location>
</feature>
<sequence>MLERTVLLVPWVPQVLRVWVVSAVLSVCQDSVEREASPVCPDPQVSPESREVLVAPETVDPPDLSDHLDSPDLQESPAERAMLDLMDLLVEMVLLEPRVNVVPPALLALLVLQALPVPPAQLVPPANRETEERLVPKDLLDLQDPLEPEECPDPKDPVVTRVRLGRLVREDRRDTEASLVCRVCPDLRVNLEIRELLDLVDLLDREDHLVLLVLVERTVQTACQDPSGPPDPVVALERMVPLVLPVTLDPPVLLVPPAPHDAEVDATLKSLNNQIENIRSPEGSRKNPARTCRDLKLCHPDWKSGEYWIDPNQGCTIDAIKVFCNMETGESCVQPKPSGIPRKNWWSSKSKDRKHVWFGETMNGGFHFSYGDDSLAANTAAIQMTFLRLLSTEAAQNITYHCKNSVAYLDASTGNLKKAVLLQGSNDVEIRAEGNSRFTYSVMEDGCTKHTGQWGKTVIEYRSQKTSRLPIVDIAPMDIGGSDQEFGVDVGAVCFL</sequence>
<dbReference type="AlphaFoldDB" id="A0A9N7Z0H4"/>
<keyword evidence="13" id="KW-1185">Reference proteome</keyword>
<comment type="subcellular location">
    <subcellularLocation>
        <location evidence="1">Secreted</location>
    </subcellularLocation>
</comment>
<keyword evidence="5" id="KW-0677">Repeat</keyword>
<evidence type="ECO:0000313" key="12">
    <source>
        <dbReference type="EMBL" id="CAB1445080.1"/>
    </source>
</evidence>
<evidence type="ECO:0000256" key="1">
    <source>
        <dbReference type="ARBA" id="ARBA00004613"/>
    </source>
</evidence>
<keyword evidence="2" id="KW-0964">Secreted</keyword>
<evidence type="ECO:0000256" key="2">
    <source>
        <dbReference type="ARBA" id="ARBA00022525"/>
    </source>
</evidence>
<dbReference type="FunFam" id="2.60.120.1000:FF:000001">
    <property type="entry name" value="Collagen alpha-1 type I chain"/>
    <property type="match status" value="1"/>
</dbReference>
<dbReference type="PROSITE" id="PS51461">
    <property type="entry name" value="NC1_FIB"/>
    <property type="match status" value="1"/>
</dbReference>
<protein>
    <recommendedName>
        <fullName evidence="11">Fibrillar collagen NC1 domain-containing protein</fullName>
    </recommendedName>
</protein>
<dbReference type="GO" id="GO:0046872">
    <property type="term" value="F:metal ion binding"/>
    <property type="evidence" value="ECO:0007669"/>
    <property type="project" value="UniProtKB-KW"/>
</dbReference>
<evidence type="ECO:0000256" key="4">
    <source>
        <dbReference type="ARBA" id="ARBA00022723"/>
    </source>
</evidence>
<dbReference type="EMBL" id="CADEAL010003546">
    <property type="protein sequence ID" value="CAB1445080.1"/>
    <property type="molecule type" value="Genomic_DNA"/>
</dbReference>
<evidence type="ECO:0000256" key="3">
    <source>
        <dbReference type="ARBA" id="ARBA00022530"/>
    </source>
</evidence>
<evidence type="ECO:0000313" key="13">
    <source>
        <dbReference type="Proteomes" id="UP001153269"/>
    </source>
</evidence>
<keyword evidence="3" id="KW-0272">Extracellular matrix</keyword>
<feature type="domain" description="Fibrillar collagen NC1" evidence="11">
    <location>
        <begin position="262"/>
        <end position="496"/>
    </location>
</feature>
<dbReference type="GO" id="GO:0005576">
    <property type="term" value="C:extracellular region"/>
    <property type="evidence" value="ECO:0007669"/>
    <property type="project" value="UniProtKB-SubCell"/>
</dbReference>
<reference evidence="12" key="1">
    <citation type="submission" date="2020-03" db="EMBL/GenBank/DDBJ databases">
        <authorList>
            <person name="Weist P."/>
        </authorList>
    </citation>
    <scope>NUCLEOTIDE SEQUENCE</scope>
</reference>
<keyword evidence="4" id="KW-0479">Metal-binding</keyword>
<evidence type="ECO:0000256" key="6">
    <source>
        <dbReference type="ARBA" id="ARBA00022837"/>
    </source>
</evidence>
<dbReference type="InterPro" id="IPR000885">
    <property type="entry name" value="Fib_collagen_C"/>
</dbReference>
<dbReference type="Gene3D" id="2.60.120.1000">
    <property type="match status" value="1"/>
</dbReference>
<proteinExistence type="predicted"/>
<keyword evidence="10" id="KW-0732">Signal</keyword>
<comment type="caution">
    <text evidence="12">The sequence shown here is derived from an EMBL/GenBank/DDBJ whole genome shotgun (WGS) entry which is preliminary data.</text>
</comment>
<keyword evidence="6" id="KW-0106">Calcium</keyword>
<evidence type="ECO:0000259" key="11">
    <source>
        <dbReference type="PROSITE" id="PS51461"/>
    </source>
</evidence>
<feature type="chain" id="PRO_5040299261" description="Fibrillar collagen NC1 domain-containing protein" evidence="10">
    <location>
        <begin position="24"/>
        <end position="496"/>
    </location>
</feature>
<keyword evidence="8" id="KW-1015">Disulfide bond</keyword>
<keyword evidence="9" id="KW-0379">Hydroxylation</keyword>
<dbReference type="GO" id="GO:0005581">
    <property type="term" value="C:collagen trimer"/>
    <property type="evidence" value="ECO:0007669"/>
    <property type="project" value="UniProtKB-KW"/>
</dbReference>
<dbReference type="SMART" id="SM00038">
    <property type="entry name" value="COLFI"/>
    <property type="match status" value="1"/>
</dbReference>
<evidence type="ECO:0000256" key="9">
    <source>
        <dbReference type="ARBA" id="ARBA00023278"/>
    </source>
</evidence>